<accession>A0ABQ3UV97</accession>
<comment type="caution">
    <text evidence="1">The sequence shown here is derived from an EMBL/GenBank/DDBJ whole genome shotgun (WGS) entry which is preliminary data.</text>
</comment>
<sequence>MPHLIIQVHTVAATVPDSMAVEPILQDLREREVAPATILVDQGYTSATFLVEQAKQ</sequence>
<dbReference type="EMBL" id="BNJG01000002">
    <property type="protein sequence ID" value="GHO56322.1"/>
    <property type="molecule type" value="Genomic_DNA"/>
</dbReference>
<gene>
    <name evidence="1" type="ORF">KSB_47970</name>
</gene>
<proteinExistence type="predicted"/>
<evidence type="ECO:0000313" key="2">
    <source>
        <dbReference type="Proteomes" id="UP000654345"/>
    </source>
</evidence>
<name>A0ABQ3UV97_9CHLR</name>
<organism evidence="1 2">
    <name type="scientific">Ktedonobacter robiniae</name>
    <dbReference type="NCBI Taxonomy" id="2778365"/>
    <lineage>
        <taxon>Bacteria</taxon>
        <taxon>Bacillati</taxon>
        <taxon>Chloroflexota</taxon>
        <taxon>Ktedonobacteria</taxon>
        <taxon>Ktedonobacterales</taxon>
        <taxon>Ktedonobacteraceae</taxon>
        <taxon>Ktedonobacter</taxon>
    </lineage>
</organism>
<keyword evidence="2" id="KW-1185">Reference proteome</keyword>
<dbReference type="RefSeq" id="WP_201372842.1">
    <property type="nucleotide sequence ID" value="NZ_BNJG01000002.1"/>
</dbReference>
<evidence type="ECO:0000313" key="1">
    <source>
        <dbReference type="EMBL" id="GHO56322.1"/>
    </source>
</evidence>
<dbReference type="Proteomes" id="UP000654345">
    <property type="component" value="Unassembled WGS sequence"/>
</dbReference>
<evidence type="ECO:0008006" key="3">
    <source>
        <dbReference type="Google" id="ProtNLM"/>
    </source>
</evidence>
<protein>
    <recommendedName>
        <fullName evidence="3">Transposase IS4-like domain-containing protein</fullName>
    </recommendedName>
</protein>
<reference evidence="1 2" key="1">
    <citation type="journal article" date="2021" name="Int. J. Syst. Evol. Microbiol.">
        <title>Reticulibacter mediterranei gen. nov., sp. nov., within the new family Reticulibacteraceae fam. nov., and Ktedonospora formicarum gen. nov., sp. nov., Ktedonobacter robiniae sp. nov., Dictyobacter formicarum sp. nov. and Dictyobacter arantiisoli sp. nov., belonging to the class Ktedonobacteria.</title>
        <authorList>
            <person name="Yabe S."/>
            <person name="Zheng Y."/>
            <person name="Wang C.M."/>
            <person name="Sakai Y."/>
            <person name="Abe K."/>
            <person name="Yokota A."/>
            <person name="Donadio S."/>
            <person name="Cavaletti L."/>
            <person name="Monciardini P."/>
        </authorList>
    </citation>
    <scope>NUCLEOTIDE SEQUENCE [LARGE SCALE GENOMIC DNA]</scope>
    <source>
        <strain evidence="1 2">SOSP1-30</strain>
    </source>
</reference>